<accession>A0ABQ6C3Z1</accession>
<sequence length="387" mass="43883">MAFNFALHGVRGMAAILVLLFHSASPFPGLVQFLSDVPVLGARWDLSFLVRTGWIGVDWFFVLSGFVLAGTLWAKSLSPGEVLRFWWRRSVRIFPALWLQLLTLVPLLYALGLMASIDWTQVFGNAVLWLRPLPWGYRSLNGVYWTLVVEFSFYLLLPWLLMLLRRTHILLLLALVVGAQLLGQFGRALVPHVEYLYQFLRYVFPFLAGLQVAFIAGVSLHLLAKPWPERQRQMLLAVLVLVYLAMLWGLNHFHSAIPRGHWSPLVWRMVMALIIAAILWTLLAPMRGTGWLASRPMVWLGDISYGIYLWHLPVQTVTAKLWPDMWTTPLASVGGLLLTTMVTLLLASVSYHAVERPLMRRFSGKRQMVVSPARPAPPDALVARSVQ</sequence>
<keyword evidence="4" id="KW-1185">Reference proteome</keyword>
<proteinExistence type="predicted"/>
<feature type="transmembrane region" description="Helical" evidence="1">
    <location>
        <begin position="333"/>
        <end position="354"/>
    </location>
</feature>
<feature type="transmembrane region" description="Helical" evidence="1">
    <location>
        <begin position="265"/>
        <end position="284"/>
    </location>
</feature>
<feature type="transmembrane region" description="Helical" evidence="1">
    <location>
        <begin position="95"/>
        <end position="122"/>
    </location>
</feature>
<dbReference type="PANTHER" id="PTHR23028:SF53">
    <property type="entry name" value="ACYL_TRANSF_3 DOMAIN-CONTAINING PROTEIN"/>
    <property type="match status" value="1"/>
</dbReference>
<dbReference type="InterPro" id="IPR050879">
    <property type="entry name" value="Acyltransferase_3"/>
</dbReference>
<feature type="transmembrane region" description="Helical" evidence="1">
    <location>
        <begin position="202"/>
        <end position="223"/>
    </location>
</feature>
<feature type="transmembrane region" description="Helical" evidence="1">
    <location>
        <begin position="54"/>
        <end position="74"/>
    </location>
</feature>
<protein>
    <submittedName>
        <fullName evidence="3">Acyltransferase</fullName>
    </submittedName>
</protein>
<dbReference type="EMBL" id="BSPB01000019">
    <property type="protein sequence ID" value="GLS15041.1"/>
    <property type="molecule type" value="Genomic_DNA"/>
</dbReference>
<evidence type="ECO:0000313" key="3">
    <source>
        <dbReference type="EMBL" id="GLS15041.1"/>
    </source>
</evidence>
<feature type="transmembrane region" description="Helical" evidence="1">
    <location>
        <begin position="142"/>
        <end position="162"/>
    </location>
</feature>
<dbReference type="InterPro" id="IPR002656">
    <property type="entry name" value="Acyl_transf_3_dom"/>
</dbReference>
<keyword evidence="1" id="KW-1133">Transmembrane helix</keyword>
<feature type="transmembrane region" description="Helical" evidence="1">
    <location>
        <begin position="169"/>
        <end position="190"/>
    </location>
</feature>
<reference evidence="4" key="1">
    <citation type="journal article" date="2019" name="Int. J. Syst. Evol. Microbiol.">
        <title>The Global Catalogue of Microorganisms (GCM) 10K type strain sequencing project: providing services to taxonomists for standard genome sequencing and annotation.</title>
        <authorList>
            <consortium name="The Broad Institute Genomics Platform"/>
            <consortium name="The Broad Institute Genome Sequencing Center for Infectious Disease"/>
            <person name="Wu L."/>
            <person name="Ma J."/>
        </authorList>
    </citation>
    <scope>NUCLEOTIDE SEQUENCE [LARGE SCALE GENOMIC DNA]</scope>
    <source>
        <strain evidence="4">NBRC 109341</strain>
    </source>
</reference>
<keyword evidence="1" id="KW-0812">Transmembrane</keyword>
<dbReference type="Pfam" id="PF01757">
    <property type="entry name" value="Acyl_transf_3"/>
    <property type="match status" value="1"/>
</dbReference>
<keyword evidence="3" id="KW-0808">Transferase</keyword>
<dbReference type="Proteomes" id="UP001156903">
    <property type="component" value="Unassembled WGS sequence"/>
</dbReference>
<evidence type="ECO:0000313" key="4">
    <source>
        <dbReference type="Proteomes" id="UP001156903"/>
    </source>
</evidence>
<organism evidence="3 4">
    <name type="scientific">Hydrogenophaga electricum</name>
    <dbReference type="NCBI Taxonomy" id="1230953"/>
    <lineage>
        <taxon>Bacteria</taxon>
        <taxon>Pseudomonadati</taxon>
        <taxon>Pseudomonadota</taxon>
        <taxon>Betaproteobacteria</taxon>
        <taxon>Burkholderiales</taxon>
        <taxon>Comamonadaceae</taxon>
        <taxon>Hydrogenophaga</taxon>
    </lineage>
</organism>
<keyword evidence="1" id="KW-0472">Membrane</keyword>
<gene>
    <name evidence="3" type="ORF">GCM10007935_24740</name>
</gene>
<keyword evidence="3" id="KW-0012">Acyltransferase</keyword>
<dbReference type="PANTHER" id="PTHR23028">
    <property type="entry name" value="ACETYLTRANSFERASE"/>
    <property type="match status" value="1"/>
</dbReference>
<dbReference type="GO" id="GO:0016746">
    <property type="term" value="F:acyltransferase activity"/>
    <property type="evidence" value="ECO:0007669"/>
    <property type="project" value="UniProtKB-KW"/>
</dbReference>
<dbReference type="RefSeq" id="WP_284308062.1">
    <property type="nucleotide sequence ID" value="NZ_BSPB01000019.1"/>
</dbReference>
<feature type="transmembrane region" description="Helical" evidence="1">
    <location>
        <begin position="296"/>
        <end position="313"/>
    </location>
</feature>
<comment type="caution">
    <text evidence="3">The sequence shown here is derived from an EMBL/GenBank/DDBJ whole genome shotgun (WGS) entry which is preliminary data.</text>
</comment>
<name>A0ABQ6C3Z1_9BURK</name>
<feature type="transmembrane region" description="Helical" evidence="1">
    <location>
        <begin position="12"/>
        <end position="34"/>
    </location>
</feature>
<feature type="transmembrane region" description="Helical" evidence="1">
    <location>
        <begin position="235"/>
        <end position="253"/>
    </location>
</feature>
<evidence type="ECO:0000259" key="2">
    <source>
        <dbReference type="Pfam" id="PF01757"/>
    </source>
</evidence>
<evidence type="ECO:0000256" key="1">
    <source>
        <dbReference type="SAM" id="Phobius"/>
    </source>
</evidence>
<feature type="domain" description="Acyltransferase 3" evidence="2">
    <location>
        <begin position="6"/>
        <end position="347"/>
    </location>
</feature>